<dbReference type="InterPro" id="IPR002941">
    <property type="entry name" value="DNA_methylase_N4/N6"/>
</dbReference>
<comment type="similarity">
    <text evidence="1 5">Belongs to the N(4)/N(6)-methyltransferase family.</text>
</comment>
<dbReference type="Gene3D" id="3.90.1530.10">
    <property type="entry name" value="Conserved hypothetical protein from pyrococcus furiosus pfu- 392566-001, ParB domain"/>
    <property type="match status" value="1"/>
</dbReference>
<dbReference type="PRINTS" id="PR00508">
    <property type="entry name" value="S21N4MTFRASE"/>
</dbReference>
<evidence type="ECO:0000313" key="8">
    <source>
        <dbReference type="EMBL" id="TSJ64143.1"/>
    </source>
</evidence>
<feature type="region of interest" description="Disordered" evidence="6">
    <location>
        <begin position="136"/>
        <end position="160"/>
    </location>
</feature>
<dbReference type="SUPFAM" id="SSF53335">
    <property type="entry name" value="S-adenosyl-L-methionine-dependent methyltransferases"/>
    <property type="match status" value="1"/>
</dbReference>
<feature type="domain" description="ParB-like N-terminal" evidence="7">
    <location>
        <begin position="9"/>
        <end position="95"/>
    </location>
</feature>
<evidence type="ECO:0000256" key="5">
    <source>
        <dbReference type="RuleBase" id="RU362026"/>
    </source>
</evidence>
<dbReference type="InterPro" id="IPR003115">
    <property type="entry name" value="ParB_N"/>
</dbReference>
<dbReference type="SMART" id="SM00470">
    <property type="entry name" value="ParB"/>
    <property type="match status" value="1"/>
</dbReference>
<keyword evidence="3" id="KW-0808">Transferase</keyword>
<sequence>MRRDASTIERVPVEALLPYAANARTHSDDQIAQIAASIAEFGFNAPCLIDERGILIAGHGRLLAAKRLGLRDVPIIRLAHLTDAQARAYRIADNQIALNAGWDEATLAAELARLKEDGLDLDLLGFEEDELDRLLSGADVDADRPESDEDSIPDPPKEAVTRPGDLWILGSHRLLCGDATSASDVTRLLDGAKPHLMVSDPPYGVEYDPNWRNDAGVSATTRTGKVRNDDRADWRDAWRLFPGDVAYVWHAGIHTRTVIESLEAADFAIRSQIIWSKSRFVLGRGDYHWQHEPCLYAVRRQATGHWQGARDQSTLWAIGVSGNEDEATVHGTQKPVECMRRPILNNSAKGELVYEPFAGSGTTIIAAETTDRACLAIEIDPSYCDVIVERWQTFCGRQAERTPAQTS</sequence>
<organism evidence="8 9">
    <name type="scientific">Ancylobacter moscoviensis</name>
    <dbReference type="NCBI Taxonomy" id="2597768"/>
    <lineage>
        <taxon>Bacteria</taxon>
        <taxon>Pseudomonadati</taxon>
        <taxon>Pseudomonadota</taxon>
        <taxon>Alphaproteobacteria</taxon>
        <taxon>Hyphomicrobiales</taxon>
        <taxon>Xanthobacteraceae</taxon>
        <taxon>Ancylobacter</taxon>
    </lineage>
</organism>
<dbReference type="SUPFAM" id="SSF110849">
    <property type="entry name" value="ParB/Sulfiredoxin"/>
    <property type="match status" value="1"/>
</dbReference>
<comment type="caution">
    <text evidence="8">The sequence shown here is derived from an EMBL/GenBank/DDBJ whole genome shotgun (WGS) entry which is preliminary data.</text>
</comment>
<name>A0ABY3DUX7_9HYPH</name>
<proteinExistence type="inferred from homology"/>
<dbReference type="PIRSF" id="PIRSF036758">
    <property type="entry name" value="Aden_M_ParB"/>
    <property type="match status" value="1"/>
</dbReference>
<comment type="catalytic activity">
    <reaction evidence="4">
        <text>a 2'-deoxyadenosine in DNA + S-adenosyl-L-methionine = an N(6)-methyl-2'-deoxyadenosine in DNA + S-adenosyl-L-homocysteine + H(+)</text>
        <dbReference type="Rhea" id="RHEA:15197"/>
        <dbReference type="Rhea" id="RHEA-COMP:12418"/>
        <dbReference type="Rhea" id="RHEA-COMP:12419"/>
        <dbReference type="ChEBI" id="CHEBI:15378"/>
        <dbReference type="ChEBI" id="CHEBI:57856"/>
        <dbReference type="ChEBI" id="CHEBI:59789"/>
        <dbReference type="ChEBI" id="CHEBI:90615"/>
        <dbReference type="ChEBI" id="CHEBI:90616"/>
        <dbReference type="EC" id="2.1.1.72"/>
    </reaction>
</comment>
<dbReference type="CDD" id="cd16403">
    <property type="entry name" value="ParB_N_like_MT"/>
    <property type="match status" value="1"/>
</dbReference>
<accession>A0ABY3DUX7</accession>
<evidence type="ECO:0000259" key="7">
    <source>
        <dbReference type="SMART" id="SM00470"/>
    </source>
</evidence>
<dbReference type="Proteomes" id="UP000315321">
    <property type="component" value="Unassembled WGS sequence"/>
</dbReference>
<dbReference type="InterPro" id="IPR002052">
    <property type="entry name" value="DNA_methylase_N6_adenine_CS"/>
</dbReference>
<dbReference type="EC" id="2.1.1.-" evidence="5"/>
<dbReference type="Pfam" id="PF01555">
    <property type="entry name" value="N6_N4_Mtase"/>
    <property type="match status" value="1"/>
</dbReference>
<dbReference type="PANTHER" id="PTHR33375:SF1">
    <property type="entry name" value="CHROMOSOME-PARTITIONING PROTEIN PARB-RELATED"/>
    <property type="match status" value="1"/>
</dbReference>
<dbReference type="InterPro" id="IPR001091">
    <property type="entry name" value="RM_Methyltransferase"/>
</dbReference>
<keyword evidence="2" id="KW-0489">Methyltransferase</keyword>
<evidence type="ECO:0000256" key="6">
    <source>
        <dbReference type="SAM" id="MobiDB-lite"/>
    </source>
</evidence>
<evidence type="ECO:0000313" key="9">
    <source>
        <dbReference type="Proteomes" id="UP000315321"/>
    </source>
</evidence>
<dbReference type="InterPro" id="IPR036086">
    <property type="entry name" value="ParB/Sulfiredoxin_sf"/>
</dbReference>
<keyword evidence="9" id="KW-1185">Reference proteome</keyword>
<dbReference type="Pfam" id="PF02195">
    <property type="entry name" value="ParB_N"/>
    <property type="match status" value="1"/>
</dbReference>
<dbReference type="InterPro" id="IPR015840">
    <property type="entry name" value="DNA_MeTrfase_ParB"/>
</dbReference>
<evidence type="ECO:0000256" key="3">
    <source>
        <dbReference type="ARBA" id="ARBA00022679"/>
    </source>
</evidence>
<evidence type="ECO:0000256" key="1">
    <source>
        <dbReference type="ARBA" id="ARBA00006594"/>
    </source>
</evidence>
<evidence type="ECO:0000256" key="4">
    <source>
        <dbReference type="ARBA" id="ARBA00047942"/>
    </source>
</evidence>
<gene>
    <name evidence="8" type="ORF">FO470_02280</name>
</gene>
<dbReference type="InterPro" id="IPR050336">
    <property type="entry name" value="Chromosome_partition/occlusion"/>
</dbReference>
<protein>
    <recommendedName>
        <fullName evidence="5">Methyltransferase</fullName>
        <ecNumber evidence="5">2.1.1.-</ecNumber>
    </recommendedName>
</protein>
<dbReference type="InterPro" id="IPR029063">
    <property type="entry name" value="SAM-dependent_MTases_sf"/>
</dbReference>
<dbReference type="PANTHER" id="PTHR33375">
    <property type="entry name" value="CHROMOSOME-PARTITIONING PROTEIN PARB-RELATED"/>
    <property type="match status" value="1"/>
</dbReference>
<reference evidence="8 9" key="1">
    <citation type="submission" date="2019-07" db="EMBL/GenBank/DDBJ databases">
        <authorList>
            <person name="Grouzdev D.S."/>
        </authorList>
    </citation>
    <scope>NUCLEOTIDE SEQUENCE [LARGE SCALE GENOMIC DNA]</scope>
    <source>
        <strain evidence="8 9">3C</strain>
    </source>
</reference>
<dbReference type="RefSeq" id="WP_144341298.1">
    <property type="nucleotide sequence ID" value="NZ_VMBP01000001.1"/>
</dbReference>
<dbReference type="Gene3D" id="3.40.50.150">
    <property type="entry name" value="Vaccinia Virus protein VP39"/>
    <property type="match status" value="1"/>
</dbReference>
<dbReference type="EMBL" id="VMBP01000001">
    <property type="protein sequence ID" value="TSJ64143.1"/>
    <property type="molecule type" value="Genomic_DNA"/>
</dbReference>
<evidence type="ECO:0000256" key="2">
    <source>
        <dbReference type="ARBA" id="ARBA00022603"/>
    </source>
</evidence>
<dbReference type="PROSITE" id="PS00092">
    <property type="entry name" value="N6_MTASE"/>
    <property type="match status" value="1"/>
</dbReference>